<dbReference type="GO" id="GO:0033785">
    <property type="term" value="F:heptose 7-phosphate kinase activity"/>
    <property type="evidence" value="ECO:0007669"/>
    <property type="project" value="UniProtKB-UniRule"/>
</dbReference>
<comment type="pathway">
    <text evidence="12">Nucleotide-sugar biosynthesis; ADP-L-glycero-beta-D-manno-heptose biosynthesis; ADP-L-glycero-beta-D-manno-heptose from D-glycero-beta-D-manno-heptose 7-phosphate: step 3/4.</text>
</comment>
<protein>
    <recommendedName>
        <fullName evidence="12">Bifunctional protein HldE</fullName>
    </recommendedName>
    <domain>
        <recommendedName>
            <fullName evidence="12">D-beta-D-heptose 7-phosphate kinase</fullName>
            <ecNumber evidence="12">2.7.1.167</ecNumber>
        </recommendedName>
        <alternativeName>
            <fullName evidence="12">D-beta-D-heptose 7-phosphotransferase</fullName>
        </alternativeName>
        <alternativeName>
            <fullName evidence="12">D-glycero-beta-D-manno-heptose-7-phosphate kinase</fullName>
        </alternativeName>
    </domain>
    <domain>
        <recommendedName>
            <fullName evidence="12">D-beta-D-heptose 1-phosphate adenylyltransferase</fullName>
            <ecNumber evidence="12">2.7.7.70</ecNumber>
        </recommendedName>
        <alternativeName>
            <fullName evidence="12">D-glycero-beta-D-manno-heptose 1-phosphate adenylyltransferase</fullName>
        </alternativeName>
    </domain>
</protein>
<feature type="domain" description="Carbohydrate kinase PfkB" evidence="13">
    <location>
        <begin position="7"/>
        <end position="299"/>
    </location>
</feature>
<dbReference type="InterPro" id="IPR004821">
    <property type="entry name" value="Cyt_trans-like"/>
</dbReference>
<evidence type="ECO:0000256" key="11">
    <source>
        <dbReference type="ARBA" id="ARBA00047428"/>
    </source>
</evidence>
<comment type="function">
    <text evidence="1 12">Catalyzes the phosphorylation of D-glycero-D-manno-heptose 7-phosphate at the C-1 position to selectively form D-glycero-beta-D-manno-heptose-1,7-bisphosphate.</text>
</comment>
<reference evidence="15 16" key="1">
    <citation type="submission" date="2018-04" db="EMBL/GenBank/DDBJ databases">
        <title>Novel Campyloabacter and Helicobacter Species and Strains.</title>
        <authorList>
            <person name="Mannion A.J."/>
            <person name="Shen Z."/>
            <person name="Fox J.G."/>
        </authorList>
    </citation>
    <scope>NUCLEOTIDE SEQUENCE [LARGE SCALE GENOMIC DNA]</scope>
    <source>
        <strain evidence="15 16">MIT 97-5075</strain>
    </source>
</reference>
<evidence type="ECO:0000256" key="1">
    <source>
        <dbReference type="ARBA" id="ARBA00002319"/>
    </source>
</evidence>
<comment type="similarity">
    <text evidence="12">In the C-terminal section; belongs to the cytidylyltransferase family.</text>
</comment>
<dbReference type="GO" id="GO:0005829">
    <property type="term" value="C:cytosol"/>
    <property type="evidence" value="ECO:0007669"/>
    <property type="project" value="TreeGrafter"/>
</dbReference>
<dbReference type="Gene3D" id="3.40.50.620">
    <property type="entry name" value="HUPs"/>
    <property type="match status" value="1"/>
</dbReference>
<evidence type="ECO:0000256" key="6">
    <source>
        <dbReference type="ARBA" id="ARBA00022741"/>
    </source>
</evidence>
<dbReference type="GO" id="GO:0016773">
    <property type="term" value="F:phosphotransferase activity, alcohol group as acceptor"/>
    <property type="evidence" value="ECO:0007669"/>
    <property type="project" value="InterPro"/>
</dbReference>
<dbReference type="InterPro" id="IPR029056">
    <property type="entry name" value="Ribokinase-like"/>
</dbReference>
<comment type="pathway">
    <text evidence="12">Nucleotide-sugar biosynthesis; ADP-L-glycero-beta-D-manno-heptose biosynthesis; ADP-L-glycero-beta-D-manno-heptose from D-glycero-beta-D-manno-heptose 7-phosphate: step 1/4.</text>
</comment>
<dbReference type="InterPro" id="IPR011914">
    <property type="entry name" value="RfaE_dom_II"/>
</dbReference>
<dbReference type="AlphaFoldDB" id="A0A3D8J6B2"/>
<sequence length="466" mass="51406">MQHKQVSVLVIGDLMLDKYIWGNANRLSPEAPVPVVRIDKESFTLGGACNVANNLVAMDAKVAIYGAIGNDTEGALLQDFLINKGIQANCYKSHRPTTTKTRVMASKHQMLRIDKENTQPLESALYEEMFEDLQKQIRRFDCLILSDYHKGVLSYDFTQKLIHLANSLDIPVLCDPKGDDYTKYQYATLLTPNKKEAMTATKVSIHNDTTLKEALIALQHISCVKYPLITLSEEGIGFLENGILHKNPTIAREVYDVSGAGDTVIAALAIALAQKKSLSEATMFANAAAAVVIAKLGSAVATLAEINDFLTPRRAIKDAESKIIDNIDSLKENIKNKKIVFTNGCFDILHAGHVSYLQKARKLGDVLIVGVNSDDSVKKLKGELRPITAQEDRALILASLACVSYVIIFEEETPLKLIAQIMPDILVKGADYKDKEIVGAQYAKQVELIEFLSERSTTTIINKIKQ</sequence>
<gene>
    <name evidence="12" type="primary">hldE</name>
    <name evidence="15" type="ORF">CQA66_03315</name>
</gene>
<evidence type="ECO:0000256" key="10">
    <source>
        <dbReference type="ARBA" id="ARBA00023277"/>
    </source>
</evidence>
<dbReference type="InterPro" id="IPR023030">
    <property type="entry name" value="Bifunc_HldE"/>
</dbReference>
<comment type="pathway">
    <text evidence="3">Bacterial outer membrane biogenesis; LPS core biosynthesis.</text>
</comment>
<evidence type="ECO:0000259" key="13">
    <source>
        <dbReference type="Pfam" id="PF00294"/>
    </source>
</evidence>
<evidence type="ECO:0000256" key="4">
    <source>
        <dbReference type="ARBA" id="ARBA00022679"/>
    </source>
</evidence>
<feature type="region of interest" description="Ribokinase" evidence="12">
    <location>
        <begin position="1"/>
        <end position="317"/>
    </location>
</feature>
<dbReference type="UniPathway" id="UPA00958"/>
<comment type="function">
    <text evidence="2 12">Catalyzes the ADP transfer from ATP to D-glycero-beta-D-manno-heptose 1-phosphate, yielding ADP-D-glycero-beta-D-manno-heptose.</text>
</comment>
<keyword evidence="7 12" id="KW-0418">Kinase</keyword>
<dbReference type="GO" id="GO:0005524">
    <property type="term" value="F:ATP binding"/>
    <property type="evidence" value="ECO:0007669"/>
    <property type="project" value="UniProtKB-UniRule"/>
</dbReference>
<evidence type="ECO:0000256" key="5">
    <source>
        <dbReference type="ARBA" id="ARBA00022695"/>
    </source>
</evidence>
<dbReference type="SUPFAM" id="SSF53613">
    <property type="entry name" value="Ribokinase-like"/>
    <property type="match status" value="1"/>
</dbReference>
<comment type="subunit">
    <text evidence="12">Homodimer.</text>
</comment>
<keyword evidence="16" id="KW-1185">Reference proteome</keyword>
<keyword evidence="8 12" id="KW-0067">ATP-binding</keyword>
<evidence type="ECO:0000256" key="12">
    <source>
        <dbReference type="HAMAP-Rule" id="MF_01603"/>
    </source>
</evidence>
<evidence type="ECO:0000256" key="3">
    <source>
        <dbReference type="ARBA" id="ARBA00004713"/>
    </source>
</evidence>
<feature type="region of interest" description="Cytidylyltransferase" evidence="12">
    <location>
        <begin position="341"/>
        <end position="466"/>
    </location>
</feature>
<accession>A0A3D8J6B2</accession>
<dbReference type="OrthoDB" id="9802794at2"/>
<dbReference type="GO" id="GO:0009244">
    <property type="term" value="P:lipopolysaccharide core region biosynthetic process"/>
    <property type="evidence" value="ECO:0007669"/>
    <property type="project" value="UniProtKB-UniPathway"/>
</dbReference>
<dbReference type="NCBIfam" id="TIGR02198">
    <property type="entry name" value="rfaE_dom_I"/>
    <property type="match status" value="1"/>
</dbReference>
<dbReference type="InterPro" id="IPR014729">
    <property type="entry name" value="Rossmann-like_a/b/a_fold"/>
</dbReference>
<dbReference type="UniPathway" id="UPA00356">
    <property type="reaction ID" value="UER00437"/>
</dbReference>
<dbReference type="InterPro" id="IPR011913">
    <property type="entry name" value="RfaE_dom_I"/>
</dbReference>
<dbReference type="CDD" id="cd01172">
    <property type="entry name" value="RfaE_like"/>
    <property type="match status" value="1"/>
</dbReference>
<evidence type="ECO:0000256" key="2">
    <source>
        <dbReference type="ARBA" id="ARBA00003753"/>
    </source>
</evidence>
<feature type="binding site" evidence="12">
    <location>
        <begin position="193"/>
        <end position="196"/>
    </location>
    <ligand>
        <name>ATP</name>
        <dbReference type="ChEBI" id="CHEBI:30616"/>
    </ligand>
</feature>
<evidence type="ECO:0000259" key="14">
    <source>
        <dbReference type="Pfam" id="PF01467"/>
    </source>
</evidence>
<dbReference type="PROSITE" id="PS00584">
    <property type="entry name" value="PFKB_KINASES_2"/>
    <property type="match status" value="1"/>
</dbReference>
<comment type="caution">
    <text evidence="15">The sequence shown here is derived from an EMBL/GenBank/DDBJ whole genome shotgun (WGS) entry which is preliminary data.</text>
</comment>
<comment type="catalytic activity">
    <reaction evidence="12">
        <text>D-glycero-beta-D-manno-heptose 7-phosphate + ATP = D-glycero-beta-D-manno-heptose 1,7-bisphosphate + ADP + H(+)</text>
        <dbReference type="Rhea" id="RHEA:27473"/>
        <dbReference type="ChEBI" id="CHEBI:15378"/>
        <dbReference type="ChEBI" id="CHEBI:30616"/>
        <dbReference type="ChEBI" id="CHEBI:60204"/>
        <dbReference type="ChEBI" id="CHEBI:60208"/>
        <dbReference type="ChEBI" id="CHEBI:456216"/>
        <dbReference type="EC" id="2.7.1.167"/>
    </reaction>
</comment>
<keyword evidence="10 12" id="KW-0119">Carbohydrate metabolism</keyword>
<keyword evidence="5 12" id="KW-0548">Nucleotidyltransferase</keyword>
<dbReference type="NCBIfam" id="TIGR00125">
    <property type="entry name" value="cyt_tran_rel"/>
    <property type="match status" value="1"/>
</dbReference>
<name>A0A3D8J6B2_9HELI</name>
<evidence type="ECO:0000256" key="7">
    <source>
        <dbReference type="ARBA" id="ARBA00022777"/>
    </source>
</evidence>
<keyword evidence="6 12" id="KW-0547">Nucleotide-binding</keyword>
<dbReference type="Proteomes" id="UP000256424">
    <property type="component" value="Unassembled WGS sequence"/>
</dbReference>
<feature type="domain" description="Cytidyltransferase-like" evidence="14">
    <location>
        <begin position="341"/>
        <end position="433"/>
    </location>
</feature>
<dbReference type="PANTHER" id="PTHR46969">
    <property type="entry name" value="BIFUNCTIONAL PROTEIN HLDE"/>
    <property type="match status" value="1"/>
</dbReference>
<organism evidence="15 16">
    <name type="scientific">Helicobacter aurati</name>
    <dbReference type="NCBI Taxonomy" id="137778"/>
    <lineage>
        <taxon>Bacteria</taxon>
        <taxon>Pseudomonadati</taxon>
        <taxon>Campylobacterota</taxon>
        <taxon>Epsilonproteobacteria</taxon>
        <taxon>Campylobacterales</taxon>
        <taxon>Helicobacteraceae</taxon>
        <taxon>Helicobacter</taxon>
    </lineage>
</organism>
<dbReference type="SUPFAM" id="SSF52374">
    <property type="entry name" value="Nucleotidylyl transferase"/>
    <property type="match status" value="1"/>
</dbReference>
<dbReference type="EC" id="2.7.7.70" evidence="12"/>
<dbReference type="InterPro" id="IPR002173">
    <property type="entry name" value="Carboh/pur_kinase_PfkB_CS"/>
</dbReference>
<evidence type="ECO:0000313" key="16">
    <source>
        <dbReference type="Proteomes" id="UP000256424"/>
    </source>
</evidence>
<comment type="similarity">
    <text evidence="12">In the N-terminal section; belongs to the carbohydrate kinase PfkB family.</text>
</comment>
<dbReference type="NCBIfam" id="TIGR02199">
    <property type="entry name" value="rfaE_dom_II"/>
    <property type="match status" value="1"/>
</dbReference>
<keyword evidence="4 12" id="KW-0808">Transferase</keyword>
<evidence type="ECO:0000256" key="9">
    <source>
        <dbReference type="ARBA" id="ARBA00023268"/>
    </source>
</evidence>
<dbReference type="Gene3D" id="3.40.1190.20">
    <property type="match status" value="1"/>
</dbReference>
<keyword evidence="9 12" id="KW-0511">Multifunctional enzyme</keyword>
<dbReference type="GO" id="GO:0033786">
    <property type="term" value="F:heptose-1-phosphate adenylyltransferase activity"/>
    <property type="evidence" value="ECO:0007669"/>
    <property type="project" value="UniProtKB-UniRule"/>
</dbReference>
<comment type="catalytic activity">
    <reaction evidence="11 12">
        <text>D-glycero-beta-D-manno-heptose 1-phosphate + ATP + H(+) = ADP-D-glycero-beta-D-manno-heptose + diphosphate</text>
        <dbReference type="Rhea" id="RHEA:27465"/>
        <dbReference type="ChEBI" id="CHEBI:15378"/>
        <dbReference type="ChEBI" id="CHEBI:30616"/>
        <dbReference type="ChEBI" id="CHEBI:33019"/>
        <dbReference type="ChEBI" id="CHEBI:59967"/>
        <dbReference type="ChEBI" id="CHEBI:61593"/>
        <dbReference type="EC" id="2.7.7.70"/>
    </reaction>
</comment>
<dbReference type="Pfam" id="PF00294">
    <property type="entry name" value="PfkB"/>
    <property type="match status" value="1"/>
</dbReference>
<dbReference type="HAMAP" id="MF_01603">
    <property type="entry name" value="HldE"/>
    <property type="match status" value="1"/>
</dbReference>
<feature type="active site" evidence="12">
    <location>
        <position position="262"/>
    </location>
</feature>
<dbReference type="GO" id="GO:0097171">
    <property type="term" value="P:ADP-L-glycero-beta-D-manno-heptose biosynthetic process"/>
    <property type="evidence" value="ECO:0007669"/>
    <property type="project" value="UniProtKB-UniPathway"/>
</dbReference>
<dbReference type="EC" id="2.7.1.167" evidence="12"/>
<dbReference type="InterPro" id="IPR011611">
    <property type="entry name" value="PfkB_dom"/>
</dbReference>
<dbReference type="Pfam" id="PF01467">
    <property type="entry name" value="CTP_transf_like"/>
    <property type="match status" value="1"/>
</dbReference>
<dbReference type="EMBL" id="NXLW01000004">
    <property type="protein sequence ID" value="RDU72962.1"/>
    <property type="molecule type" value="Genomic_DNA"/>
</dbReference>
<evidence type="ECO:0000256" key="8">
    <source>
        <dbReference type="ARBA" id="ARBA00022840"/>
    </source>
</evidence>
<dbReference type="PANTHER" id="PTHR46969:SF1">
    <property type="entry name" value="BIFUNCTIONAL PROTEIN HLDE"/>
    <property type="match status" value="1"/>
</dbReference>
<proteinExistence type="inferred from homology"/>
<evidence type="ECO:0000313" key="15">
    <source>
        <dbReference type="EMBL" id="RDU72962.1"/>
    </source>
</evidence>